<dbReference type="Proteomes" id="UP000030907">
    <property type="component" value="Chromosome"/>
</dbReference>
<gene>
    <name evidence="3" type="ORF">SKP52_01050</name>
</gene>
<dbReference type="InterPro" id="IPR050268">
    <property type="entry name" value="NADH-dep_flavin_reductase"/>
</dbReference>
<dbReference type="PANTHER" id="PTHR30466">
    <property type="entry name" value="FLAVIN REDUCTASE"/>
    <property type="match status" value="1"/>
</dbReference>
<dbReference type="InterPro" id="IPR002563">
    <property type="entry name" value="Flavin_Rdtase-like_dom"/>
</dbReference>
<proteinExistence type="predicted"/>
<dbReference type="PANTHER" id="PTHR30466:SF1">
    <property type="entry name" value="FMN REDUCTASE (NADH) RUTF"/>
    <property type="match status" value="1"/>
</dbReference>
<keyword evidence="4" id="KW-1185">Reference proteome</keyword>
<dbReference type="STRING" id="1515612.SKP52_01050"/>
<evidence type="ECO:0000313" key="3">
    <source>
        <dbReference type="EMBL" id="AJA07152.1"/>
    </source>
</evidence>
<dbReference type="Gene3D" id="2.30.110.10">
    <property type="entry name" value="Electron Transport, Fmn-binding Protein, Chain A"/>
    <property type="match status" value="1"/>
</dbReference>
<dbReference type="KEGG" id="sphk:SKP52_01050"/>
<evidence type="ECO:0000313" key="4">
    <source>
        <dbReference type="Proteomes" id="UP000030907"/>
    </source>
</evidence>
<reference evidence="3 4" key="1">
    <citation type="journal article" date="2015" name="Int. J. Syst. Evol. Microbiol.">
        <title>Description of Sphingopyxis fribergensis sp. nov. - a soil bacterium with the ability to degrade styrene and phenylacetic acid.</title>
        <authorList>
            <person name="Oelschlagel M."/>
            <person name="Ruckert C."/>
            <person name="Kalinowski J."/>
            <person name="Schmidt G."/>
            <person name="Schlomann M."/>
            <person name="Tischler D."/>
        </authorList>
    </citation>
    <scope>NUCLEOTIDE SEQUENCE [LARGE SCALE GENOMIC DNA]</scope>
    <source>
        <strain evidence="3 4">Kp5.2</strain>
    </source>
</reference>
<dbReference type="InterPro" id="IPR012349">
    <property type="entry name" value="Split_barrel_FMN-bd"/>
</dbReference>
<keyword evidence="1" id="KW-0560">Oxidoreductase</keyword>
<dbReference type="AlphaFoldDB" id="A0A0A7PGT4"/>
<dbReference type="GO" id="GO:0010181">
    <property type="term" value="F:FMN binding"/>
    <property type="evidence" value="ECO:0007669"/>
    <property type="project" value="InterPro"/>
</dbReference>
<organism evidence="3 4">
    <name type="scientific">Sphingopyxis fribergensis</name>
    <dbReference type="NCBI Taxonomy" id="1515612"/>
    <lineage>
        <taxon>Bacteria</taxon>
        <taxon>Pseudomonadati</taxon>
        <taxon>Pseudomonadota</taxon>
        <taxon>Alphaproteobacteria</taxon>
        <taxon>Sphingomonadales</taxon>
        <taxon>Sphingomonadaceae</taxon>
        <taxon>Sphingopyxis</taxon>
    </lineage>
</organism>
<dbReference type="GO" id="GO:0006208">
    <property type="term" value="P:pyrimidine nucleobase catabolic process"/>
    <property type="evidence" value="ECO:0007669"/>
    <property type="project" value="TreeGrafter"/>
</dbReference>
<dbReference type="Pfam" id="PF01613">
    <property type="entry name" value="Flavin_Reduct"/>
    <property type="match status" value="1"/>
</dbReference>
<dbReference type="EMBL" id="CP009122">
    <property type="protein sequence ID" value="AJA07152.1"/>
    <property type="molecule type" value="Genomic_DNA"/>
</dbReference>
<dbReference type="SUPFAM" id="SSF50475">
    <property type="entry name" value="FMN-binding split barrel"/>
    <property type="match status" value="1"/>
</dbReference>
<evidence type="ECO:0000256" key="1">
    <source>
        <dbReference type="ARBA" id="ARBA00023002"/>
    </source>
</evidence>
<name>A0A0A7PGT4_9SPHN</name>
<accession>A0A0A7PGT4</accession>
<evidence type="ECO:0000259" key="2">
    <source>
        <dbReference type="SMART" id="SM00903"/>
    </source>
</evidence>
<protein>
    <recommendedName>
        <fullName evidence="2">Flavin reductase like domain-containing protein</fullName>
    </recommendedName>
</protein>
<feature type="domain" description="Flavin reductase like" evidence="2">
    <location>
        <begin position="11"/>
        <end position="158"/>
    </location>
</feature>
<dbReference type="RefSeq" id="WP_039570716.1">
    <property type="nucleotide sequence ID" value="NZ_CP009122.1"/>
</dbReference>
<sequence>MVPDQMFKQALSRLAAGVSIVSTAHNGERRGVTATAVCSVSAAPPTILVCVNTATGTCQMIKEAGHFAVNLLAEHHQPVAEVFAGRGGLQGDERFGHGDWIRGEERGLPILSSALAALECRVDQAVEAGTHIVFFGIIESAYFDENPPLIFHGGRFHVLPMANAA</sequence>
<dbReference type="OrthoDB" id="9789254at2"/>
<dbReference type="GO" id="GO:0042602">
    <property type="term" value="F:riboflavin reductase (NADPH) activity"/>
    <property type="evidence" value="ECO:0007669"/>
    <property type="project" value="TreeGrafter"/>
</dbReference>
<dbReference type="SMART" id="SM00903">
    <property type="entry name" value="Flavin_Reduct"/>
    <property type="match status" value="1"/>
</dbReference>
<dbReference type="HOGENOM" id="CLU_059021_2_1_5"/>